<gene>
    <name evidence="1" type="ORF">PZE19_17050</name>
</gene>
<evidence type="ECO:0000313" key="2">
    <source>
        <dbReference type="Proteomes" id="UP001216907"/>
    </source>
</evidence>
<reference evidence="1 2" key="1">
    <citation type="submission" date="2023-03" db="EMBL/GenBank/DDBJ databases">
        <title>Paludisphaera mucosa sp. nov. a novel planctomycete from northern fen.</title>
        <authorList>
            <person name="Ivanova A."/>
        </authorList>
    </citation>
    <scope>NUCLEOTIDE SEQUENCE [LARGE SCALE GENOMIC DNA]</scope>
    <source>
        <strain evidence="1 2">Pla2</strain>
    </source>
</reference>
<dbReference type="EMBL" id="JARRAG010000002">
    <property type="protein sequence ID" value="MDG3005496.1"/>
    <property type="molecule type" value="Genomic_DNA"/>
</dbReference>
<protein>
    <submittedName>
        <fullName evidence="1">Uncharacterized protein</fullName>
    </submittedName>
</protein>
<sequence>MPFDQSSIIEVRPPTWDGSTLQLSWTSTAPAGTTFQVYVGRKLAWYGTSRWVALTMPTSRVRFDIGAVGSGEATVDFSPSLPHGPSDRVTLSWLGGSFLDPTGGDDVQGFRIFGPRKAGWAVDFSTPLVEISAYPGGVPIDGYGITGFGQGGFGRAASFYQWTSPALATGSWTFAVVPYDAAGNQGAPALQTAWIASPPRPPAAKPDGSRLRCDFDPTTRRATLTWNPSPA</sequence>
<accession>A0ABT6FD47</accession>
<proteinExistence type="predicted"/>
<name>A0ABT6FD47_9BACT</name>
<evidence type="ECO:0000313" key="1">
    <source>
        <dbReference type="EMBL" id="MDG3005496.1"/>
    </source>
</evidence>
<keyword evidence="2" id="KW-1185">Reference proteome</keyword>
<dbReference type="RefSeq" id="WP_277861828.1">
    <property type="nucleotide sequence ID" value="NZ_JARRAG010000002.1"/>
</dbReference>
<dbReference type="Proteomes" id="UP001216907">
    <property type="component" value="Unassembled WGS sequence"/>
</dbReference>
<organism evidence="1 2">
    <name type="scientific">Paludisphaera mucosa</name>
    <dbReference type="NCBI Taxonomy" id="3030827"/>
    <lineage>
        <taxon>Bacteria</taxon>
        <taxon>Pseudomonadati</taxon>
        <taxon>Planctomycetota</taxon>
        <taxon>Planctomycetia</taxon>
        <taxon>Isosphaerales</taxon>
        <taxon>Isosphaeraceae</taxon>
        <taxon>Paludisphaera</taxon>
    </lineage>
</organism>
<comment type="caution">
    <text evidence="1">The sequence shown here is derived from an EMBL/GenBank/DDBJ whole genome shotgun (WGS) entry which is preliminary data.</text>
</comment>